<evidence type="ECO:0000259" key="12">
    <source>
        <dbReference type="Pfam" id="PF23598"/>
    </source>
</evidence>
<keyword evidence="6" id="KW-0067">ATP-binding</keyword>
<dbReference type="InterPro" id="IPR042197">
    <property type="entry name" value="Apaf_helical"/>
</dbReference>
<evidence type="ECO:0000259" key="13">
    <source>
        <dbReference type="Pfam" id="PF25019"/>
    </source>
</evidence>
<dbReference type="Gene3D" id="3.80.10.10">
    <property type="entry name" value="Ribonuclease Inhibitor"/>
    <property type="match status" value="3"/>
</dbReference>
<dbReference type="SUPFAM" id="SSF52058">
    <property type="entry name" value="L domain-like"/>
    <property type="match status" value="1"/>
</dbReference>
<dbReference type="Gene3D" id="3.40.50.300">
    <property type="entry name" value="P-loop containing nucleotide triphosphate hydrolases"/>
    <property type="match status" value="1"/>
</dbReference>
<dbReference type="Pfam" id="PF18052">
    <property type="entry name" value="Rx_N"/>
    <property type="match status" value="1"/>
</dbReference>
<accession>R7W0B1</accession>
<dbReference type="EnsemblPlants" id="EMT02253">
    <property type="protein sequence ID" value="EMT02253"/>
    <property type="gene ID" value="F775_07248"/>
</dbReference>
<keyword evidence="7" id="KW-0175">Coiled coil</keyword>
<keyword evidence="4" id="KW-0547">Nucleotide-binding</keyword>
<reference evidence="14" key="1">
    <citation type="submission" date="2015-06" db="UniProtKB">
        <authorList>
            <consortium name="EnsemblPlants"/>
        </authorList>
    </citation>
    <scope>IDENTIFICATION</scope>
</reference>
<keyword evidence="2" id="KW-0433">Leucine-rich repeat</keyword>
<dbReference type="Pfam" id="PF25019">
    <property type="entry name" value="LRR_R13L1-DRL21"/>
    <property type="match status" value="1"/>
</dbReference>
<feature type="domain" description="Disease resistance N-terminal" evidence="10">
    <location>
        <begin position="14"/>
        <end position="98"/>
    </location>
</feature>
<evidence type="ECO:0000256" key="5">
    <source>
        <dbReference type="ARBA" id="ARBA00022821"/>
    </source>
</evidence>
<dbReference type="InterPro" id="IPR027417">
    <property type="entry name" value="P-loop_NTPase"/>
</dbReference>
<evidence type="ECO:0000259" key="9">
    <source>
        <dbReference type="Pfam" id="PF00931"/>
    </source>
</evidence>
<dbReference type="InterPro" id="IPR056789">
    <property type="entry name" value="LRR_R13L1-DRL21"/>
</dbReference>
<evidence type="ECO:0000256" key="4">
    <source>
        <dbReference type="ARBA" id="ARBA00022741"/>
    </source>
</evidence>
<keyword evidence="3" id="KW-0677">Repeat</keyword>
<dbReference type="FunFam" id="1.10.10.10:FF:000322">
    <property type="entry name" value="Probable disease resistance protein At1g63360"/>
    <property type="match status" value="1"/>
</dbReference>
<dbReference type="PANTHER" id="PTHR36766">
    <property type="entry name" value="PLANT BROAD-SPECTRUM MILDEW RESISTANCE PROTEIN RPW8"/>
    <property type="match status" value="1"/>
</dbReference>
<dbReference type="InterPro" id="IPR055414">
    <property type="entry name" value="LRR_R13L4/SHOC2-like"/>
</dbReference>
<dbReference type="Gene3D" id="1.10.8.430">
    <property type="entry name" value="Helical domain of apoptotic protease-activating factors"/>
    <property type="match status" value="1"/>
</dbReference>
<protein>
    <submittedName>
        <fullName evidence="14">Putative disease resistance protein RGA1</fullName>
    </submittedName>
</protein>
<sequence>MAHHVGGVIASAILGVVSKQIMSAIKGQIKLQWNFVSDLQKMRSSLQTVEALLEDAERRSITDQAVRLWLGRLKDTMYEISDMIDDFEVNTEPAPQKCCAQISVSRLKMANKMKNMREQLKGITEDRIPFTFMQENVPRLQDNRETTAAVTEAQVIGRDKEKQEVMVRLSGSITEKMTILPIYGIGGIGKTTMARLVFNDPQFREYSRVWVYVSQTFDLKKIGNSIISQLSVSDSQPTELEMIGNSLKRLLFGKKVLIIFDDLWEREQTELEKLKNMLKPGEGSKVVAVVTTREENIAQKIQTVEPYKLAPLTDDICWAIIKDKTSFDARTDRAQLEMIGKDIAKKCGGMALAAQSIGYMLDYMKSSDEWVSVNNSEFWDVLASKEFSPHQVHASLLLSYRSMGSYLKLCFVYCAIFPKGHWIAKEALVHQWVALGLVEPPMASSYNQHSTDRYINQLLGMCFLEHPKSSWSMQVETEFLVMHDLVHDLARSVLADEIGIEDPTCRYAWLTDHRKLLKSSMTPLAKIRALHFHDRSNYQLDRDAFSPAKCLRVLDLSRYCTQELPDSIGQLKQLRHLDASSWSRKLERWESTRIPKALGALNKLQYLNLSRRGRLVGLPKVMSNLMELRYLNISHCHGYYLSDSPSANQSFIDCIGTLPNLEQLDLSWNDYCFCVPESFSSLNKLNLRGCMHIASLPENVAKLDILRLFGLLQYGGFPVRADDSESSSSNLVFLKHANPQVLSIKDLVNVRSVEEACCIRLMEKQSIEELTLRWGEGASSVEHMALLKELVPPTSVQNLNIFGYKGVIFPYWVMHISKYLPNLVSLRLWNLSCSGLPTLVQLPNLRKIFLGYMYNLEEFTTGCSMSGDGANELTLPKLEHLEMYRCPKLRIKPCPPRAVHWFISSSDNALSSWEECASTSSTPASSSSPPVNKLKVEKSELPLHQWRLLHHLPGLSDVSITHCDDLTISPQIGQAFKSLESLSLECIEMKILPEWLGELTSLRQLNLICMNFLQELDKNMKQLTQLQSLSLDMCNALTSLPQWLGELTLLKTLILHYKRRLHIDFRQEPEISLDGEYDDSCMYEVSDIPGLAPIAPSANDHRVSIIVTTWTRSTTPPTSNQLSNQRKSTLDTSGRSTTVEDITIRVTRPGGAGLRYNDHHAKPSTKLAEGGSVMGLRPGGGLRPVVMNRHYDKTCSVRQE</sequence>
<feature type="domain" description="R13L1/DRL21-like LRR repeat region" evidence="13">
    <location>
        <begin position="740"/>
        <end position="851"/>
    </location>
</feature>
<dbReference type="InterPro" id="IPR058922">
    <property type="entry name" value="WHD_DRP"/>
</dbReference>
<feature type="compositionally biased region" description="Polar residues" evidence="8">
    <location>
        <begin position="1120"/>
        <end position="1136"/>
    </location>
</feature>
<dbReference type="Pfam" id="PF00931">
    <property type="entry name" value="NB-ARC"/>
    <property type="match status" value="1"/>
</dbReference>
<organism evidence="14">
    <name type="scientific">Aegilops tauschii</name>
    <name type="common">Tausch's goatgrass</name>
    <name type="synonym">Aegilops squarrosa</name>
    <dbReference type="NCBI Taxonomy" id="37682"/>
    <lineage>
        <taxon>Eukaryota</taxon>
        <taxon>Viridiplantae</taxon>
        <taxon>Streptophyta</taxon>
        <taxon>Embryophyta</taxon>
        <taxon>Tracheophyta</taxon>
        <taxon>Spermatophyta</taxon>
        <taxon>Magnoliopsida</taxon>
        <taxon>Liliopsida</taxon>
        <taxon>Poales</taxon>
        <taxon>Poaceae</taxon>
        <taxon>BOP clade</taxon>
        <taxon>Pooideae</taxon>
        <taxon>Triticodae</taxon>
        <taxon>Triticeae</taxon>
        <taxon>Triticinae</taxon>
        <taxon>Aegilops</taxon>
    </lineage>
</organism>
<evidence type="ECO:0000313" key="14">
    <source>
        <dbReference type="EnsemblPlants" id="EMT02253"/>
    </source>
</evidence>
<evidence type="ECO:0000256" key="8">
    <source>
        <dbReference type="SAM" id="MobiDB-lite"/>
    </source>
</evidence>
<evidence type="ECO:0000256" key="3">
    <source>
        <dbReference type="ARBA" id="ARBA00022737"/>
    </source>
</evidence>
<dbReference type="Pfam" id="PF23598">
    <property type="entry name" value="LRR_14"/>
    <property type="match status" value="1"/>
</dbReference>
<keyword evidence="5" id="KW-0611">Plant defense</keyword>
<dbReference type="PRINTS" id="PR00364">
    <property type="entry name" value="DISEASERSIST"/>
</dbReference>
<dbReference type="InterPro" id="IPR041118">
    <property type="entry name" value="Rx_N"/>
</dbReference>
<dbReference type="Gene3D" id="1.20.5.4130">
    <property type="match status" value="1"/>
</dbReference>
<evidence type="ECO:0000259" key="10">
    <source>
        <dbReference type="Pfam" id="PF18052"/>
    </source>
</evidence>
<dbReference type="Gene3D" id="1.10.10.10">
    <property type="entry name" value="Winged helix-like DNA-binding domain superfamily/Winged helix DNA-binding domain"/>
    <property type="match status" value="1"/>
</dbReference>
<comment type="similarity">
    <text evidence="1">Belongs to the disease resistance NB-LRR family.</text>
</comment>
<dbReference type="InterPro" id="IPR036388">
    <property type="entry name" value="WH-like_DNA-bd_sf"/>
</dbReference>
<evidence type="ECO:0000256" key="6">
    <source>
        <dbReference type="ARBA" id="ARBA00022840"/>
    </source>
</evidence>
<dbReference type="GO" id="GO:0043531">
    <property type="term" value="F:ADP binding"/>
    <property type="evidence" value="ECO:0007669"/>
    <property type="project" value="InterPro"/>
</dbReference>
<evidence type="ECO:0000256" key="2">
    <source>
        <dbReference type="ARBA" id="ARBA00022614"/>
    </source>
</evidence>
<evidence type="ECO:0000256" key="7">
    <source>
        <dbReference type="ARBA" id="ARBA00023054"/>
    </source>
</evidence>
<name>R7W0B1_AEGTA</name>
<dbReference type="GO" id="GO:0005524">
    <property type="term" value="F:ATP binding"/>
    <property type="evidence" value="ECO:0007669"/>
    <property type="project" value="UniProtKB-KW"/>
</dbReference>
<feature type="domain" description="NB-ARC" evidence="9">
    <location>
        <begin position="160"/>
        <end position="324"/>
    </location>
</feature>
<dbReference type="PANTHER" id="PTHR36766:SF73">
    <property type="entry name" value="NB-ARC DOMAIN-CONTAINING PROTEIN"/>
    <property type="match status" value="1"/>
</dbReference>
<feature type="region of interest" description="Disordered" evidence="8">
    <location>
        <begin position="1113"/>
        <end position="1136"/>
    </location>
</feature>
<feature type="domain" description="Disease resistance R13L4/SHOC-2-like LRR" evidence="12">
    <location>
        <begin position="549"/>
        <end position="704"/>
    </location>
</feature>
<dbReference type="GO" id="GO:0002758">
    <property type="term" value="P:innate immune response-activating signaling pathway"/>
    <property type="evidence" value="ECO:0007669"/>
    <property type="project" value="UniProtKB-ARBA"/>
</dbReference>
<proteinExistence type="inferred from homology"/>
<dbReference type="AlphaFoldDB" id="R7W0B1"/>
<dbReference type="SUPFAM" id="SSF52540">
    <property type="entry name" value="P-loop containing nucleoside triphosphate hydrolases"/>
    <property type="match status" value="1"/>
</dbReference>
<evidence type="ECO:0000259" key="11">
    <source>
        <dbReference type="Pfam" id="PF23559"/>
    </source>
</evidence>
<dbReference type="GO" id="GO:0042742">
    <property type="term" value="P:defense response to bacterium"/>
    <property type="evidence" value="ECO:0007669"/>
    <property type="project" value="UniProtKB-ARBA"/>
</dbReference>
<dbReference type="GO" id="GO:0009626">
    <property type="term" value="P:plant-type hypersensitive response"/>
    <property type="evidence" value="ECO:0007669"/>
    <property type="project" value="UniProtKB-ARBA"/>
</dbReference>
<dbReference type="InterPro" id="IPR002182">
    <property type="entry name" value="NB-ARC"/>
</dbReference>
<dbReference type="InterPro" id="IPR032675">
    <property type="entry name" value="LRR_dom_sf"/>
</dbReference>
<evidence type="ECO:0000256" key="1">
    <source>
        <dbReference type="ARBA" id="ARBA00008894"/>
    </source>
</evidence>
<dbReference type="Pfam" id="PF23559">
    <property type="entry name" value="WHD_DRP"/>
    <property type="match status" value="1"/>
</dbReference>
<feature type="domain" description="Disease resistance protein winged helix" evidence="11">
    <location>
        <begin position="416"/>
        <end position="490"/>
    </location>
</feature>